<feature type="domain" description="HMA" evidence="7">
    <location>
        <begin position="1"/>
        <end position="68"/>
    </location>
</feature>
<evidence type="ECO:0000256" key="6">
    <source>
        <dbReference type="SAM" id="MobiDB-lite"/>
    </source>
</evidence>
<dbReference type="EMBL" id="GISG01071281">
    <property type="protein sequence ID" value="MBA4629935.1"/>
    <property type="molecule type" value="Transcribed_RNA"/>
</dbReference>
<reference evidence="8" key="2">
    <citation type="submission" date="2020-07" db="EMBL/GenBank/DDBJ databases">
        <authorList>
            <person name="Vera ALvarez R."/>
            <person name="Arias-Moreno D.M."/>
            <person name="Jimenez-Jacinto V."/>
            <person name="Jimenez-Bremont J.F."/>
            <person name="Swaminathan K."/>
            <person name="Moose S.P."/>
            <person name="Guerrero-Gonzalez M.L."/>
            <person name="Marino-Ramirez L."/>
            <person name="Landsman D."/>
            <person name="Rodriguez-Kessler M."/>
            <person name="Delgado-Sanchez P."/>
        </authorList>
    </citation>
    <scope>NUCLEOTIDE SEQUENCE</scope>
    <source>
        <tissue evidence="8">Cladode</tissue>
    </source>
</reference>
<dbReference type="PANTHER" id="PTHR45811:SF49">
    <property type="entry name" value="OS04G0667600 PROTEIN"/>
    <property type="match status" value="1"/>
</dbReference>
<dbReference type="InterPro" id="IPR006121">
    <property type="entry name" value="HMA_dom"/>
</dbReference>
<feature type="compositionally biased region" description="Basic and acidic residues" evidence="6">
    <location>
        <begin position="71"/>
        <end position="91"/>
    </location>
</feature>
<organism evidence="8">
    <name type="scientific">Opuntia streptacantha</name>
    <name type="common">Prickly pear cactus</name>
    <name type="synonym">Opuntia cardona</name>
    <dbReference type="NCBI Taxonomy" id="393608"/>
    <lineage>
        <taxon>Eukaryota</taxon>
        <taxon>Viridiplantae</taxon>
        <taxon>Streptophyta</taxon>
        <taxon>Embryophyta</taxon>
        <taxon>Tracheophyta</taxon>
        <taxon>Spermatophyta</taxon>
        <taxon>Magnoliopsida</taxon>
        <taxon>eudicotyledons</taxon>
        <taxon>Gunneridae</taxon>
        <taxon>Pentapetalae</taxon>
        <taxon>Caryophyllales</taxon>
        <taxon>Cactineae</taxon>
        <taxon>Cactaceae</taxon>
        <taxon>Opuntioideae</taxon>
        <taxon>Opuntia</taxon>
    </lineage>
</organism>
<dbReference type="InterPro" id="IPR036163">
    <property type="entry name" value="HMA_dom_sf"/>
</dbReference>
<comment type="similarity">
    <text evidence="5">Belongs to the HIPP family.</text>
</comment>
<proteinExistence type="inferred from homology"/>
<dbReference type="AlphaFoldDB" id="A0A7C8YZK7"/>
<dbReference type="GO" id="GO:0046872">
    <property type="term" value="F:metal ion binding"/>
    <property type="evidence" value="ECO:0007669"/>
    <property type="project" value="UniProtKB-KW"/>
</dbReference>
<dbReference type="PROSITE" id="PS50846">
    <property type="entry name" value="HMA_2"/>
    <property type="match status" value="1"/>
</dbReference>
<reference evidence="8" key="1">
    <citation type="journal article" date="2013" name="J. Plant Res.">
        <title>Effect of fungi and light on seed germination of three Opuntia species from semiarid lands of central Mexico.</title>
        <authorList>
            <person name="Delgado-Sanchez P."/>
            <person name="Jimenez-Bremont J.F."/>
            <person name="Guerrero-Gonzalez Mde L."/>
            <person name="Flores J."/>
        </authorList>
    </citation>
    <scope>NUCLEOTIDE SEQUENCE</scope>
    <source>
        <tissue evidence="8">Cladode</tissue>
    </source>
</reference>
<evidence type="ECO:0000313" key="8">
    <source>
        <dbReference type="EMBL" id="MBA4629933.1"/>
    </source>
</evidence>
<dbReference type="Pfam" id="PF00403">
    <property type="entry name" value="HMA"/>
    <property type="match status" value="1"/>
</dbReference>
<feature type="region of interest" description="Disordered" evidence="6">
    <location>
        <begin position="70"/>
        <end position="93"/>
    </location>
</feature>
<dbReference type="PANTHER" id="PTHR45811">
    <property type="entry name" value="COPPER TRANSPORT PROTEIN FAMILY-RELATED"/>
    <property type="match status" value="1"/>
</dbReference>
<name>A0A7C8YZK7_OPUST</name>
<evidence type="ECO:0000256" key="1">
    <source>
        <dbReference type="ARBA" id="ARBA00022481"/>
    </source>
</evidence>
<dbReference type="EMBL" id="GISG01071279">
    <property type="protein sequence ID" value="MBA4629933.1"/>
    <property type="molecule type" value="Transcribed_RNA"/>
</dbReference>
<evidence type="ECO:0000256" key="3">
    <source>
        <dbReference type="ARBA" id="ARBA00023288"/>
    </source>
</evidence>
<dbReference type="InterPro" id="IPR051863">
    <property type="entry name" value="HIPP"/>
</dbReference>
<keyword evidence="3" id="KW-0449">Lipoprotein</keyword>
<evidence type="ECO:0000256" key="2">
    <source>
        <dbReference type="ARBA" id="ARBA00022723"/>
    </source>
</evidence>
<evidence type="ECO:0000259" key="7">
    <source>
        <dbReference type="PROSITE" id="PS50846"/>
    </source>
</evidence>
<keyword evidence="4" id="KW-0636">Prenylation</keyword>
<dbReference type="SUPFAM" id="SSF55008">
    <property type="entry name" value="HMA, heavy metal-associated domain"/>
    <property type="match status" value="1"/>
</dbReference>
<keyword evidence="1" id="KW-0488">Methylation</keyword>
<keyword evidence="2" id="KW-0479">Metal-binding</keyword>
<accession>A0A7C8YZK7</accession>
<sequence length="125" mass="13897">MKKAVLKLDVHAGKCKQKAMKMVSTVPGLESISVDVKENKMTLTGDIDPVTAVAKLRKVYQADIISVGPAKEPEKKKKDEPKKTEEPKKTQEPVTAFQVHPQYLYPTHHCVCTCVEEDPNPCVIL</sequence>
<protein>
    <recommendedName>
        <fullName evidence="7">HMA domain-containing protein</fullName>
    </recommendedName>
</protein>
<evidence type="ECO:0000256" key="5">
    <source>
        <dbReference type="ARBA" id="ARBA00024045"/>
    </source>
</evidence>
<evidence type="ECO:0000256" key="4">
    <source>
        <dbReference type="ARBA" id="ARBA00023289"/>
    </source>
</evidence>
<dbReference type="Gene3D" id="3.30.70.100">
    <property type="match status" value="1"/>
</dbReference>